<evidence type="ECO:0000313" key="21">
    <source>
        <dbReference type="EMBL" id="KAK2988966.1"/>
    </source>
</evidence>
<feature type="region of interest" description="Disordered" evidence="17">
    <location>
        <begin position="435"/>
        <end position="462"/>
    </location>
</feature>
<keyword evidence="10" id="KW-0418">Kinase</keyword>
<evidence type="ECO:0000256" key="11">
    <source>
        <dbReference type="ARBA" id="ARBA00022840"/>
    </source>
</evidence>
<protein>
    <recommendedName>
        <fullName evidence="20">Protein kinase domain-containing protein</fullName>
    </recommendedName>
</protein>
<evidence type="ECO:0000256" key="2">
    <source>
        <dbReference type="ARBA" id="ARBA00008536"/>
    </source>
</evidence>
<feature type="signal peptide" evidence="19">
    <location>
        <begin position="1"/>
        <end position="22"/>
    </location>
</feature>
<keyword evidence="5" id="KW-0723">Serine/threonine-protein kinase</keyword>
<evidence type="ECO:0000256" key="7">
    <source>
        <dbReference type="ARBA" id="ARBA00022692"/>
    </source>
</evidence>
<keyword evidence="14" id="KW-0675">Receptor</keyword>
<evidence type="ECO:0000256" key="4">
    <source>
        <dbReference type="ARBA" id="ARBA00022475"/>
    </source>
</evidence>
<keyword evidence="11 16" id="KW-0067">ATP-binding</keyword>
<evidence type="ECO:0000256" key="15">
    <source>
        <dbReference type="ARBA" id="ARBA00023180"/>
    </source>
</evidence>
<keyword evidence="22" id="KW-1185">Reference proteome</keyword>
<dbReference type="GO" id="GO:0002229">
    <property type="term" value="P:defense response to oomycetes"/>
    <property type="evidence" value="ECO:0007669"/>
    <property type="project" value="UniProtKB-ARBA"/>
</dbReference>
<accession>A0AA88UNW0</accession>
<dbReference type="PROSITE" id="PS50011">
    <property type="entry name" value="PROTEIN_KINASE_DOM"/>
    <property type="match status" value="2"/>
</dbReference>
<evidence type="ECO:0000256" key="9">
    <source>
        <dbReference type="ARBA" id="ARBA00022741"/>
    </source>
</evidence>
<comment type="similarity">
    <text evidence="2">In the N-terminal section; belongs to the leguminous lectin family.</text>
</comment>
<evidence type="ECO:0000256" key="6">
    <source>
        <dbReference type="ARBA" id="ARBA00022679"/>
    </source>
</evidence>
<dbReference type="InterPro" id="IPR001245">
    <property type="entry name" value="Ser-Thr/Tyr_kinase_cat_dom"/>
</dbReference>
<feature type="binding site" evidence="16">
    <location>
        <position position="142"/>
    </location>
    <ligand>
        <name>ATP</name>
        <dbReference type="ChEBI" id="CHEBI:30616"/>
    </ligand>
</feature>
<dbReference type="Proteomes" id="UP001187471">
    <property type="component" value="Unassembled WGS sequence"/>
</dbReference>
<keyword evidence="9 16" id="KW-0547">Nucleotide-binding</keyword>
<keyword evidence="12 18" id="KW-1133">Transmembrane helix</keyword>
<keyword evidence="7 18" id="KW-0812">Transmembrane</keyword>
<evidence type="ECO:0000256" key="10">
    <source>
        <dbReference type="ARBA" id="ARBA00022777"/>
    </source>
</evidence>
<keyword evidence="8 19" id="KW-0732">Signal</keyword>
<evidence type="ECO:0000259" key="20">
    <source>
        <dbReference type="PROSITE" id="PS50011"/>
    </source>
</evidence>
<dbReference type="InterPro" id="IPR008271">
    <property type="entry name" value="Ser/Thr_kinase_AS"/>
</dbReference>
<dbReference type="Gene3D" id="1.10.510.10">
    <property type="entry name" value="Transferase(Phosphotransferase) domain 1"/>
    <property type="match status" value="2"/>
</dbReference>
<evidence type="ECO:0000256" key="14">
    <source>
        <dbReference type="ARBA" id="ARBA00023170"/>
    </source>
</evidence>
<keyword evidence="4" id="KW-1003">Cell membrane</keyword>
<keyword evidence="15" id="KW-0325">Glycoprotein</keyword>
<dbReference type="Pfam" id="PF07714">
    <property type="entry name" value="PK_Tyr_Ser-Thr"/>
    <property type="match status" value="2"/>
</dbReference>
<dbReference type="PROSITE" id="PS00107">
    <property type="entry name" value="PROTEIN_KINASE_ATP"/>
    <property type="match status" value="2"/>
</dbReference>
<dbReference type="InterPro" id="IPR017441">
    <property type="entry name" value="Protein_kinase_ATP_BS"/>
</dbReference>
<gene>
    <name evidence="21" type="ORF">RJ640_000766</name>
</gene>
<feature type="domain" description="Protein kinase" evidence="20">
    <location>
        <begin position="530"/>
        <end position="823"/>
    </location>
</feature>
<reference evidence="21" key="1">
    <citation type="submission" date="2022-12" db="EMBL/GenBank/DDBJ databases">
        <title>Draft genome assemblies for two species of Escallonia (Escalloniales).</title>
        <authorList>
            <person name="Chanderbali A."/>
            <person name="Dervinis C."/>
            <person name="Anghel I."/>
            <person name="Soltis D."/>
            <person name="Soltis P."/>
            <person name="Zapata F."/>
        </authorList>
    </citation>
    <scope>NUCLEOTIDE SEQUENCE</scope>
    <source>
        <strain evidence="21">UCBG92.1500</strain>
        <tissue evidence="21">Leaf</tissue>
    </source>
</reference>
<evidence type="ECO:0000313" key="22">
    <source>
        <dbReference type="Proteomes" id="UP001187471"/>
    </source>
</evidence>
<dbReference type="AlphaFoldDB" id="A0AA88UNW0"/>
<dbReference type="CDD" id="cd14066">
    <property type="entry name" value="STKc_IRAK"/>
    <property type="match status" value="1"/>
</dbReference>
<dbReference type="FunFam" id="1.10.510.10:FF:000084">
    <property type="entry name" value="Wall-associated receptor kinase 2"/>
    <property type="match status" value="1"/>
</dbReference>
<keyword evidence="13 18" id="KW-0472">Membrane</keyword>
<evidence type="ECO:0000256" key="1">
    <source>
        <dbReference type="ARBA" id="ARBA00004251"/>
    </source>
</evidence>
<proteinExistence type="inferred from homology"/>
<dbReference type="SMART" id="SM00220">
    <property type="entry name" value="S_TKc"/>
    <property type="match status" value="2"/>
</dbReference>
<evidence type="ECO:0000256" key="13">
    <source>
        <dbReference type="ARBA" id="ARBA00023136"/>
    </source>
</evidence>
<comment type="subcellular location">
    <subcellularLocation>
        <location evidence="1">Cell membrane</location>
        <topology evidence="1">Single-pass type I membrane protein</topology>
    </subcellularLocation>
</comment>
<dbReference type="FunFam" id="1.10.510.10:FF:000240">
    <property type="entry name" value="Lectin-domain containing receptor kinase A4.3"/>
    <property type="match status" value="1"/>
</dbReference>
<dbReference type="GO" id="GO:0005524">
    <property type="term" value="F:ATP binding"/>
    <property type="evidence" value="ECO:0007669"/>
    <property type="project" value="UniProtKB-UniRule"/>
</dbReference>
<evidence type="ECO:0000256" key="17">
    <source>
        <dbReference type="SAM" id="MobiDB-lite"/>
    </source>
</evidence>
<name>A0AA88UNW0_9ASTE</name>
<evidence type="ECO:0000256" key="3">
    <source>
        <dbReference type="ARBA" id="ARBA00010217"/>
    </source>
</evidence>
<dbReference type="InterPro" id="IPR050823">
    <property type="entry name" value="Plant_Ser_Thr_Prot_Kinase"/>
</dbReference>
<organism evidence="21 22">
    <name type="scientific">Escallonia rubra</name>
    <dbReference type="NCBI Taxonomy" id="112253"/>
    <lineage>
        <taxon>Eukaryota</taxon>
        <taxon>Viridiplantae</taxon>
        <taxon>Streptophyta</taxon>
        <taxon>Embryophyta</taxon>
        <taxon>Tracheophyta</taxon>
        <taxon>Spermatophyta</taxon>
        <taxon>Magnoliopsida</taxon>
        <taxon>eudicotyledons</taxon>
        <taxon>Gunneridae</taxon>
        <taxon>Pentapetalae</taxon>
        <taxon>asterids</taxon>
        <taxon>campanulids</taxon>
        <taxon>Escalloniales</taxon>
        <taxon>Escalloniaceae</taxon>
        <taxon>Escallonia</taxon>
    </lineage>
</organism>
<dbReference type="GO" id="GO:0004674">
    <property type="term" value="F:protein serine/threonine kinase activity"/>
    <property type="evidence" value="ECO:0007669"/>
    <property type="project" value="UniProtKB-KW"/>
</dbReference>
<feature type="compositionally biased region" description="Polar residues" evidence="17">
    <location>
        <begin position="445"/>
        <end position="460"/>
    </location>
</feature>
<evidence type="ECO:0000256" key="5">
    <source>
        <dbReference type="ARBA" id="ARBA00022527"/>
    </source>
</evidence>
<evidence type="ECO:0000256" key="19">
    <source>
        <dbReference type="SAM" id="SignalP"/>
    </source>
</evidence>
<dbReference type="InterPro" id="IPR000719">
    <property type="entry name" value="Prot_kinase_dom"/>
</dbReference>
<dbReference type="GO" id="GO:0005886">
    <property type="term" value="C:plasma membrane"/>
    <property type="evidence" value="ECO:0007669"/>
    <property type="project" value="UniProtKB-SubCell"/>
</dbReference>
<sequence length="838" mass="93864">MLLGCTFVYLFLFLHFRVLTCATNFPTHNCAVHDNYDCCYSDTPPASTFFILKLRRVVDTITSGLIIVLIILNVIVYALWRLSGEGGNRASLRPGTQLRRFSLAEIELATNNLNDALVIGRGGFGKVYKGFIDDGQTTVAVKRCSMSRQGAFEFWTEIEMLSMLRDSHIVPLIGYCDDSQELMLVYKYMLHGTLAHHLHKLVKTDHSSLSWVQRLKICIDAARGLNYLHSGMSCQHRVIHGDIKSSNILLDENWSAKISDFGLSALGLENQSDFHVITDIKGTFGYLDPEYFLTRRMTKKSDVYAFGVVMFEVLCGRLAVDLSVDEEQRGLAPWAQHCIKEGRLDQIIDPSLKGQILPNCLLVFAQIADQCLDRRPKSRPTMAEVLVRLEFALELQENTDSFILEEESCHSGGDGAYNHQGNVDSPIEEEVSNVGHAGRHDKQNDGITQLSDARGRQSSVKPARRTFTRKVGLVYSVTAQLFSANRAKPSTNSKHNNYNHSDSPLLTRKIETPNLRTFTLAELRRATSNFGSDMVLGKGGFGIVFKGWIDEKTYAPLQAGVGMAVAIKKVDLNGHRGPKEAKVKFLGKITHPNLVKLLGYCLEDEEFLLVSEYMQNRSLDDHLFDKNAEPMPWVARFKIATGAARGLAFLHRAKEQALYRSFKASDILLDMDFNAKLSDFGLVKFRPTNGESIISTLTFGDTAYTDFPPKEIGYIDPEYVATGHLTVKSDIYGFGVVLLELLTGRRVLDLNRPDGKHDLARYARPFLTGKRNLRSILDHRLECDHLPADAVLSTVAALTLKCLEDYPKNRPEVTEVLETLEEIDALQMEPMENPVPSA</sequence>
<feature type="transmembrane region" description="Helical" evidence="18">
    <location>
        <begin position="61"/>
        <end position="80"/>
    </location>
</feature>
<evidence type="ECO:0000256" key="18">
    <source>
        <dbReference type="SAM" id="Phobius"/>
    </source>
</evidence>
<evidence type="ECO:0000256" key="16">
    <source>
        <dbReference type="PROSITE-ProRule" id="PRU10141"/>
    </source>
</evidence>
<dbReference type="SUPFAM" id="SSF56112">
    <property type="entry name" value="Protein kinase-like (PK-like)"/>
    <property type="match status" value="2"/>
</dbReference>
<dbReference type="EMBL" id="JAVXUO010000798">
    <property type="protein sequence ID" value="KAK2988966.1"/>
    <property type="molecule type" value="Genomic_DNA"/>
</dbReference>
<comment type="similarity">
    <text evidence="3">In the C-terminal section; belongs to the protein kinase superfamily. Ser/Thr protein kinase family.</text>
</comment>
<feature type="binding site" evidence="16">
    <location>
        <position position="569"/>
    </location>
    <ligand>
        <name>ATP</name>
        <dbReference type="ChEBI" id="CHEBI:30616"/>
    </ligand>
</feature>
<dbReference type="PROSITE" id="PS00108">
    <property type="entry name" value="PROTEIN_KINASE_ST"/>
    <property type="match status" value="1"/>
</dbReference>
<evidence type="ECO:0000256" key="12">
    <source>
        <dbReference type="ARBA" id="ARBA00022989"/>
    </source>
</evidence>
<dbReference type="Gene3D" id="3.30.200.20">
    <property type="entry name" value="Phosphorylase Kinase, domain 1"/>
    <property type="match status" value="2"/>
</dbReference>
<evidence type="ECO:0000256" key="8">
    <source>
        <dbReference type="ARBA" id="ARBA00022729"/>
    </source>
</evidence>
<keyword evidence="6" id="KW-0808">Transferase</keyword>
<feature type="domain" description="Protein kinase" evidence="20">
    <location>
        <begin position="113"/>
        <end position="392"/>
    </location>
</feature>
<dbReference type="FunFam" id="3.30.200.20:FF:000039">
    <property type="entry name" value="receptor-like protein kinase FERONIA"/>
    <property type="match status" value="1"/>
</dbReference>
<comment type="caution">
    <text evidence="21">The sequence shown here is derived from an EMBL/GenBank/DDBJ whole genome shotgun (WGS) entry which is preliminary data.</text>
</comment>
<dbReference type="PANTHER" id="PTHR45621">
    <property type="entry name" value="OS01G0588500 PROTEIN-RELATED"/>
    <property type="match status" value="1"/>
</dbReference>
<dbReference type="InterPro" id="IPR011009">
    <property type="entry name" value="Kinase-like_dom_sf"/>
</dbReference>
<feature type="chain" id="PRO_5041707909" description="Protein kinase domain-containing protein" evidence="19">
    <location>
        <begin position="23"/>
        <end position="838"/>
    </location>
</feature>